<dbReference type="OrthoDB" id="9845923at2"/>
<evidence type="ECO:0000313" key="2">
    <source>
        <dbReference type="Proteomes" id="UP000019678"/>
    </source>
</evidence>
<comment type="caution">
    <text evidence="1">The sequence shown here is derived from an EMBL/GenBank/DDBJ whole genome shotgun (WGS) entry which is preliminary data.</text>
</comment>
<sequence length="189" mass="20459">MPTTLDARIVFSLSLPFVVGCSAAARSEAEPPGPVAWRAHPTACGAIAEMPGPVRERGMQEGPTYARVAWGKDVDGSRYEIACFDLPEALDASGRAEMLAQVERWISTPPGTRIVERRRVEVSGTPAAELRLALPDAREGRYRNFIVDGQRLFEVSVVGPSGDALHAGTERFFRSFRLLTLPAEAAPSP</sequence>
<evidence type="ECO:0008006" key="3">
    <source>
        <dbReference type="Google" id="ProtNLM"/>
    </source>
</evidence>
<dbReference type="RefSeq" id="WP_156040738.1">
    <property type="nucleotide sequence ID" value="NZ_ASRX01000017.1"/>
</dbReference>
<dbReference type="STRING" id="1192034.CAP_2104"/>
<dbReference type="EMBL" id="ASRX01000017">
    <property type="protein sequence ID" value="EYF06226.1"/>
    <property type="molecule type" value="Genomic_DNA"/>
</dbReference>
<keyword evidence="2" id="KW-1185">Reference proteome</keyword>
<name>A0A017TC87_9BACT</name>
<proteinExistence type="predicted"/>
<gene>
    <name evidence="1" type="ORF">CAP_2104</name>
</gene>
<organism evidence="1 2">
    <name type="scientific">Chondromyces apiculatus DSM 436</name>
    <dbReference type="NCBI Taxonomy" id="1192034"/>
    <lineage>
        <taxon>Bacteria</taxon>
        <taxon>Pseudomonadati</taxon>
        <taxon>Myxococcota</taxon>
        <taxon>Polyangia</taxon>
        <taxon>Polyangiales</taxon>
        <taxon>Polyangiaceae</taxon>
        <taxon>Chondromyces</taxon>
    </lineage>
</organism>
<dbReference type="AlphaFoldDB" id="A0A017TC87"/>
<reference evidence="1 2" key="1">
    <citation type="submission" date="2013-05" db="EMBL/GenBank/DDBJ databases">
        <title>Genome assembly of Chondromyces apiculatus DSM 436.</title>
        <authorList>
            <person name="Sharma G."/>
            <person name="Khatri I."/>
            <person name="Kaur C."/>
            <person name="Mayilraj S."/>
            <person name="Subramanian S."/>
        </authorList>
    </citation>
    <scope>NUCLEOTIDE SEQUENCE [LARGE SCALE GENOMIC DNA]</scope>
    <source>
        <strain evidence="1 2">DSM 436</strain>
    </source>
</reference>
<accession>A0A017TC87</accession>
<protein>
    <recommendedName>
        <fullName evidence="3">Lipoprotein</fullName>
    </recommendedName>
</protein>
<dbReference type="Proteomes" id="UP000019678">
    <property type="component" value="Unassembled WGS sequence"/>
</dbReference>
<evidence type="ECO:0000313" key="1">
    <source>
        <dbReference type="EMBL" id="EYF06226.1"/>
    </source>
</evidence>